<accession>A0A1Y3MFN9</accession>
<proteinExistence type="predicted"/>
<dbReference type="EMBL" id="MWPX01000007">
    <property type="protein sequence ID" value="OUM49258.1"/>
    <property type="molecule type" value="Genomic_DNA"/>
</dbReference>
<dbReference type="RefSeq" id="WP_088093923.1">
    <property type="nucleotide sequence ID" value="NZ_JARHXM010000157.1"/>
</dbReference>
<protein>
    <submittedName>
        <fullName evidence="2">Sugar ABC transporter ATP-binding protein</fullName>
    </submittedName>
</protein>
<keyword evidence="2" id="KW-0067">ATP-binding</keyword>
<name>A0A1Y3MFN9_9BACI</name>
<feature type="transmembrane region" description="Helical" evidence="1">
    <location>
        <begin position="45"/>
        <end position="64"/>
    </location>
</feature>
<dbReference type="Proteomes" id="UP000195321">
    <property type="component" value="Unassembled WGS sequence"/>
</dbReference>
<sequence>MSIYKHHARNARRTLFVAIIVWVIIAIGFVVEYRKGTVFSSEKDTLKSISIMLSACILLIYGLIERSRAKGIEQVIQDKEISLLLEQRRFVIRRETGIFKTVTYFGLDGNTIGVLKERYNSQIQKIWKCILSFFFKGMHEQQFYLCNELGEELLIVKKKRGIRNSYSFHSIKGEKIGELNQLLSLTKWEWCFLSVDGQEVGKITGDLSTTMQKGKWQDGTYIDVKEDGIPLEAVQYFSASGGSLVSISVSEHADFEKAVYYAVTTIITFKN</sequence>
<dbReference type="GO" id="GO:0005524">
    <property type="term" value="F:ATP binding"/>
    <property type="evidence" value="ECO:0007669"/>
    <property type="project" value="UniProtKB-KW"/>
</dbReference>
<comment type="caution">
    <text evidence="2">The sequence shown here is derived from an EMBL/GenBank/DDBJ whole genome shotgun (WGS) entry which is preliminary data.</text>
</comment>
<gene>
    <name evidence="2" type="ORF">BW425_09150</name>
</gene>
<evidence type="ECO:0000313" key="3">
    <source>
        <dbReference type="Proteomes" id="UP000195321"/>
    </source>
</evidence>
<keyword evidence="1" id="KW-0812">Transmembrane</keyword>
<keyword evidence="2" id="KW-0547">Nucleotide-binding</keyword>
<reference evidence="2 3" key="1">
    <citation type="submission" date="2017-02" db="EMBL/GenBank/DDBJ databases">
        <title>Bacillus pseudomycoides isolate FSL K6-0042.</title>
        <authorList>
            <person name="Kovac J."/>
        </authorList>
    </citation>
    <scope>NUCLEOTIDE SEQUENCE [LARGE SCALE GENOMIC DNA]</scope>
    <source>
        <strain evidence="2 3">FSL K6-0042</strain>
    </source>
</reference>
<dbReference type="AlphaFoldDB" id="A0A1Y3MFN9"/>
<evidence type="ECO:0000313" key="2">
    <source>
        <dbReference type="EMBL" id="OUM49258.1"/>
    </source>
</evidence>
<keyword evidence="1" id="KW-0472">Membrane</keyword>
<keyword evidence="1" id="KW-1133">Transmembrane helix</keyword>
<organism evidence="2 3">
    <name type="scientific">Bacillus pseudomycoides</name>
    <dbReference type="NCBI Taxonomy" id="64104"/>
    <lineage>
        <taxon>Bacteria</taxon>
        <taxon>Bacillati</taxon>
        <taxon>Bacillota</taxon>
        <taxon>Bacilli</taxon>
        <taxon>Bacillales</taxon>
        <taxon>Bacillaceae</taxon>
        <taxon>Bacillus</taxon>
        <taxon>Bacillus cereus group</taxon>
    </lineage>
</organism>
<evidence type="ECO:0000256" key="1">
    <source>
        <dbReference type="SAM" id="Phobius"/>
    </source>
</evidence>
<feature type="transmembrane region" description="Helical" evidence="1">
    <location>
        <begin position="15"/>
        <end position="33"/>
    </location>
</feature>